<sequence length="455" mass="51275">MKNIEMLLERQRSFFEKGNTRNIDFRIRQLLNLKKSIKNNEPQILEALKKDLNKSPFESYATEVGMVLEEINYLLKNIRRLAKTEKVRTPITQFPSVSRIYKEPYGSVLIMAPWNYPIQLSLSPLAGAIAAGNCVILKPSEYAPHSMSVLKKVVEEVFPEKFAAVIEGDMEVNKQLLQCKFDYIFFTGSVAVGKIIMAEAAKNLTPVTLELGGKSPCIVDETADIALAAKRIAWGKFLNAGQTCVAPDYILVHEKVKEVLILELKKQISKLYGNSPIQNEEFPKIINERHFNRLLSLIEKEKVLFGGKYNRELLKIEPTVLELDNAESIIMKDEIFGPLLPVMTFRSMKEVKNFVNNRPKPLALYLFTTSKVNEGYIMKNTSFGGGCVNDTIVHLATTSMGFGGVGESGMGSYHGNLSFSTFSHSKSVLKKSNILDIPLRYPPYKNKINLLRKIL</sequence>
<evidence type="ECO:0000256" key="5">
    <source>
        <dbReference type="PIRSR" id="PIRSR036492-1"/>
    </source>
</evidence>
<feature type="active site" evidence="5 6">
    <location>
        <position position="210"/>
    </location>
</feature>
<dbReference type="PROSITE" id="PS00070">
    <property type="entry name" value="ALDEHYDE_DEHYDR_CYS"/>
    <property type="match status" value="1"/>
</dbReference>
<reference evidence="9 10" key="1">
    <citation type="submission" date="2020-08" db="EMBL/GenBank/DDBJ databases">
        <title>Draft genome sequencing of an Anaerocolumna strain isolated from anoxic soil subjected to BSD treatment.</title>
        <authorList>
            <person name="Uek A."/>
            <person name="Tonouchi A."/>
        </authorList>
    </citation>
    <scope>NUCLEOTIDE SEQUENCE [LARGE SCALE GENOMIC DNA]</scope>
    <source>
        <strain evidence="9 10">CTTW</strain>
    </source>
</reference>
<dbReference type="InterPro" id="IPR016163">
    <property type="entry name" value="Ald_DH_C"/>
</dbReference>
<dbReference type="InterPro" id="IPR016160">
    <property type="entry name" value="Ald_DH_CS_CYS"/>
</dbReference>
<evidence type="ECO:0000313" key="9">
    <source>
        <dbReference type="EMBL" id="BCJ99253.1"/>
    </source>
</evidence>
<evidence type="ECO:0000256" key="3">
    <source>
        <dbReference type="ARBA" id="ARBA00023027"/>
    </source>
</evidence>
<keyword evidence="3" id="KW-0520">NAD</keyword>
<gene>
    <name evidence="9" type="ORF">bsdcttw_22940</name>
</gene>
<dbReference type="InterPro" id="IPR016162">
    <property type="entry name" value="Ald_DH_N"/>
</dbReference>
<feature type="domain" description="Aldehyde dehydrogenase" evidence="8">
    <location>
        <begin position="15"/>
        <end position="428"/>
    </location>
</feature>
<accession>A0A7I8DLC6</accession>
<dbReference type="PROSITE" id="PS00687">
    <property type="entry name" value="ALDEHYDE_DEHYDR_GLU"/>
    <property type="match status" value="1"/>
</dbReference>
<name>A0A7I8DLC6_9FIRM</name>
<reference evidence="9 10" key="2">
    <citation type="submission" date="2020-08" db="EMBL/GenBank/DDBJ databases">
        <authorList>
            <person name="Ueki A."/>
            <person name="Tonouchi A."/>
        </authorList>
    </citation>
    <scope>NUCLEOTIDE SEQUENCE [LARGE SCALE GENOMIC DNA]</scope>
    <source>
        <strain evidence="9 10">CTTW</strain>
    </source>
</reference>
<keyword evidence="10" id="KW-1185">Reference proteome</keyword>
<evidence type="ECO:0000256" key="6">
    <source>
        <dbReference type="PROSITE-ProRule" id="PRU10007"/>
    </source>
</evidence>
<dbReference type="SUPFAM" id="SSF53720">
    <property type="entry name" value="ALDH-like"/>
    <property type="match status" value="1"/>
</dbReference>
<dbReference type="Proteomes" id="UP000515703">
    <property type="component" value="Chromosome"/>
</dbReference>
<protein>
    <recommendedName>
        <fullName evidence="4">Aldehyde dehydrogenase</fullName>
    </recommendedName>
</protein>
<dbReference type="InterPro" id="IPR012394">
    <property type="entry name" value="Aldehyde_DH_NAD(P)"/>
</dbReference>
<dbReference type="EMBL" id="AP023368">
    <property type="protein sequence ID" value="BCJ99253.1"/>
    <property type="molecule type" value="Genomic_DNA"/>
</dbReference>
<dbReference type="CDD" id="cd07136">
    <property type="entry name" value="ALDH_YwdH-P39616"/>
    <property type="match status" value="1"/>
</dbReference>
<dbReference type="KEGG" id="acht:bsdcttw_22940"/>
<dbReference type="PIRSF" id="PIRSF036492">
    <property type="entry name" value="ALDH"/>
    <property type="match status" value="1"/>
</dbReference>
<proteinExistence type="inferred from homology"/>
<organism evidence="9 10">
    <name type="scientific">Anaerocolumna chitinilytica</name>
    <dbReference type="NCBI Taxonomy" id="1727145"/>
    <lineage>
        <taxon>Bacteria</taxon>
        <taxon>Bacillati</taxon>
        <taxon>Bacillota</taxon>
        <taxon>Clostridia</taxon>
        <taxon>Lachnospirales</taxon>
        <taxon>Lachnospiraceae</taxon>
        <taxon>Anaerocolumna</taxon>
    </lineage>
</organism>
<dbReference type="PANTHER" id="PTHR43570">
    <property type="entry name" value="ALDEHYDE DEHYDROGENASE"/>
    <property type="match status" value="1"/>
</dbReference>
<dbReference type="InterPro" id="IPR015590">
    <property type="entry name" value="Aldehyde_DH_dom"/>
</dbReference>
<dbReference type="GO" id="GO:0006081">
    <property type="term" value="P:aldehyde metabolic process"/>
    <property type="evidence" value="ECO:0007669"/>
    <property type="project" value="InterPro"/>
</dbReference>
<evidence type="ECO:0000256" key="4">
    <source>
        <dbReference type="PIRNR" id="PIRNR036492"/>
    </source>
</evidence>
<dbReference type="FunFam" id="3.40.309.10:FF:000003">
    <property type="entry name" value="Aldehyde dehydrogenase"/>
    <property type="match status" value="1"/>
</dbReference>
<evidence type="ECO:0000313" key="10">
    <source>
        <dbReference type="Proteomes" id="UP000515703"/>
    </source>
</evidence>
<evidence type="ECO:0000256" key="1">
    <source>
        <dbReference type="ARBA" id="ARBA00009986"/>
    </source>
</evidence>
<dbReference type="Gene3D" id="3.40.605.10">
    <property type="entry name" value="Aldehyde Dehydrogenase, Chain A, domain 1"/>
    <property type="match status" value="1"/>
</dbReference>
<dbReference type="AlphaFoldDB" id="A0A7I8DLC6"/>
<dbReference type="Gene3D" id="3.40.309.10">
    <property type="entry name" value="Aldehyde Dehydrogenase, Chain A, domain 2"/>
    <property type="match status" value="1"/>
</dbReference>
<dbReference type="GO" id="GO:0005737">
    <property type="term" value="C:cytoplasm"/>
    <property type="evidence" value="ECO:0007669"/>
    <property type="project" value="TreeGrafter"/>
</dbReference>
<evidence type="ECO:0000259" key="8">
    <source>
        <dbReference type="Pfam" id="PF00171"/>
    </source>
</evidence>
<dbReference type="Pfam" id="PF00171">
    <property type="entry name" value="Aldedh"/>
    <property type="match status" value="1"/>
</dbReference>
<feature type="active site" evidence="5">
    <location>
        <position position="244"/>
    </location>
</feature>
<dbReference type="InterPro" id="IPR016161">
    <property type="entry name" value="Ald_DH/histidinol_DH"/>
</dbReference>
<evidence type="ECO:0000256" key="2">
    <source>
        <dbReference type="ARBA" id="ARBA00023002"/>
    </source>
</evidence>
<dbReference type="GO" id="GO:0004029">
    <property type="term" value="F:aldehyde dehydrogenase (NAD+) activity"/>
    <property type="evidence" value="ECO:0007669"/>
    <property type="project" value="TreeGrafter"/>
</dbReference>
<dbReference type="InterPro" id="IPR029510">
    <property type="entry name" value="Ald_DH_CS_GLU"/>
</dbReference>
<dbReference type="FunFam" id="3.40.605.10:FF:000004">
    <property type="entry name" value="Aldehyde dehydrogenase"/>
    <property type="match status" value="1"/>
</dbReference>
<keyword evidence="2 4" id="KW-0560">Oxidoreductase</keyword>
<dbReference type="RefSeq" id="WP_185259521.1">
    <property type="nucleotide sequence ID" value="NZ_AP023368.1"/>
</dbReference>
<dbReference type="PANTHER" id="PTHR43570:SF16">
    <property type="entry name" value="ALDEHYDE DEHYDROGENASE TYPE III, ISOFORM Q"/>
    <property type="match status" value="1"/>
</dbReference>
<comment type="similarity">
    <text evidence="1 4 7">Belongs to the aldehyde dehydrogenase family.</text>
</comment>
<evidence type="ECO:0000256" key="7">
    <source>
        <dbReference type="RuleBase" id="RU003345"/>
    </source>
</evidence>